<dbReference type="Pfam" id="PF08592">
    <property type="entry name" value="Anthrone_oxy"/>
    <property type="match status" value="1"/>
</dbReference>
<organism evidence="2 3">
    <name type="scientific">Flavobacterium polysaccharolyticum</name>
    <dbReference type="NCBI Taxonomy" id="3133148"/>
    <lineage>
        <taxon>Bacteria</taxon>
        <taxon>Pseudomonadati</taxon>
        <taxon>Bacteroidota</taxon>
        <taxon>Flavobacteriia</taxon>
        <taxon>Flavobacteriales</taxon>
        <taxon>Flavobacteriaceae</taxon>
        <taxon>Flavobacterium</taxon>
    </lineage>
</organism>
<keyword evidence="1" id="KW-0472">Membrane</keyword>
<reference evidence="2 3" key="1">
    <citation type="submission" date="2024-03" db="EMBL/GenBank/DDBJ databases">
        <title>Two novel species of the genus Flavobacterium exhibiting potentially degradation of complex polysaccharides.</title>
        <authorList>
            <person name="Lian X."/>
        </authorList>
    </citation>
    <scope>NUCLEOTIDE SEQUENCE [LARGE SCALE GENOMIC DNA]</scope>
    <source>
        <strain evidence="2 3">N6</strain>
    </source>
</reference>
<dbReference type="EMBL" id="JBCGDP010000003">
    <property type="protein sequence ID" value="MEM0575820.1"/>
    <property type="molecule type" value="Genomic_DNA"/>
</dbReference>
<evidence type="ECO:0000313" key="3">
    <source>
        <dbReference type="Proteomes" id="UP001468798"/>
    </source>
</evidence>
<feature type="transmembrane region" description="Helical" evidence="1">
    <location>
        <begin position="146"/>
        <end position="165"/>
    </location>
</feature>
<feature type="transmembrane region" description="Helical" evidence="1">
    <location>
        <begin position="57"/>
        <end position="79"/>
    </location>
</feature>
<evidence type="ECO:0000313" key="2">
    <source>
        <dbReference type="EMBL" id="MEM0575820.1"/>
    </source>
</evidence>
<protein>
    <submittedName>
        <fullName evidence="2">DUF1772 domain-containing protein</fullName>
    </submittedName>
</protein>
<keyword evidence="1" id="KW-1133">Transmembrane helix</keyword>
<proteinExistence type="predicted"/>
<feature type="transmembrane region" description="Helical" evidence="1">
    <location>
        <begin position="86"/>
        <end position="108"/>
    </location>
</feature>
<dbReference type="RefSeq" id="WP_342690888.1">
    <property type="nucleotide sequence ID" value="NZ_JBCGDP010000003.1"/>
</dbReference>
<keyword evidence="1" id="KW-0812">Transmembrane</keyword>
<dbReference type="InterPro" id="IPR013901">
    <property type="entry name" value="Anthrone_oxy"/>
</dbReference>
<keyword evidence="3" id="KW-1185">Reference proteome</keyword>
<gene>
    <name evidence="2" type="ORF">WFZ86_04870</name>
</gene>
<dbReference type="Proteomes" id="UP001468798">
    <property type="component" value="Unassembled WGS sequence"/>
</dbReference>
<accession>A0ABU9NKI6</accession>
<comment type="caution">
    <text evidence="2">The sequence shown here is derived from an EMBL/GenBank/DDBJ whole genome shotgun (WGS) entry which is preliminary data.</text>
</comment>
<sequence length="173" mass="19600">MDTFILDKKLIALLLTTLFTGLLAGVFFIWTNAITPGIGKLDDVSYLRSFQNMNRTIINPLFYIVIISPIFLSPLSAYLYKSNHSFMFWAIVGASIFYFLGVFVVTMIGNIPLNILLEKINLSEISVGDAKIMRDKFEVKWNNLHLIRTITSSVSFLLLILACLARTENKIIN</sequence>
<evidence type="ECO:0000256" key="1">
    <source>
        <dbReference type="SAM" id="Phobius"/>
    </source>
</evidence>
<name>A0ABU9NKI6_9FLAO</name>